<keyword evidence="1" id="KW-0175">Coiled coil</keyword>
<dbReference type="Gene3D" id="3.30.70.1820">
    <property type="entry name" value="L1 transposable element, RRM domain"/>
    <property type="match status" value="1"/>
</dbReference>
<dbReference type="InterPro" id="IPR004244">
    <property type="entry name" value="Transposase_22"/>
</dbReference>
<accession>A0A974DSE2</accession>
<feature type="coiled-coil region" evidence="1">
    <location>
        <begin position="44"/>
        <end position="71"/>
    </location>
</feature>
<feature type="region of interest" description="Disordered" evidence="2">
    <location>
        <begin position="1"/>
        <end position="22"/>
    </location>
</feature>
<dbReference type="Proteomes" id="UP000694892">
    <property type="component" value="Chromosome 1S"/>
</dbReference>
<protein>
    <submittedName>
        <fullName evidence="3">Uncharacterized protein</fullName>
    </submittedName>
</protein>
<evidence type="ECO:0000256" key="2">
    <source>
        <dbReference type="SAM" id="MobiDB-lite"/>
    </source>
</evidence>
<evidence type="ECO:0000313" key="4">
    <source>
        <dbReference type="Proteomes" id="UP000694892"/>
    </source>
</evidence>
<evidence type="ECO:0000256" key="1">
    <source>
        <dbReference type="SAM" id="Coils"/>
    </source>
</evidence>
<dbReference type="PANTHER" id="PTHR11505">
    <property type="entry name" value="L1 TRANSPOSABLE ELEMENT-RELATED"/>
    <property type="match status" value="1"/>
</dbReference>
<dbReference type="OMA" id="DNKCDDL"/>
<sequence>MADEETRGPETSPRSCTSDSTDLRSLLSDLPTKADLAHLLSEIKTSVKQEVTALQAELSKLSDKITTLETAQAATDSKSISLSAKLDNQARQIYLLRRAAEDSENRNRRCNVRVRGISEEVDLPEARQLTEDLFRQLLGLDRDSMIRIERFHRVTTGRQGKPRDILCCMHHFTQKEEILRKAREAKVLKIADDKVELYQDWAYSTILQRRMLREEVEALKTRKIIYRWAFPFALAARYNGAWLQLREPSDAQRFCKALDITIPDLSEWSQYAYGYSSDPKTDG</sequence>
<dbReference type="AlphaFoldDB" id="A0A974DSE2"/>
<name>A0A974DSE2_XENLA</name>
<organism evidence="3 4">
    <name type="scientific">Xenopus laevis</name>
    <name type="common">African clawed frog</name>
    <dbReference type="NCBI Taxonomy" id="8355"/>
    <lineage>
        <taxon>Eukaryota</taxon>
        <taxon>Metazoa</taxon>
        <taxon>Chordata</taxon>
        <taxon>Craniata</taxon>
        <taxon>Vertebrata</taxon>
        <taxon>Euteleostomi</taxon>
        <taxon>Amphibia</taxon>
        <taxon>Batrachia</taxon>
        <taxon>Anura</taxon>
        <taxon>Pipoidea</taxon>
        <taxon>Pipidae</taxon>
        <taxon>Xenopodinae</taxon>
        <taxon>Xenopus</taxon>
        <taxon>Xenopus</taxon>
    </lineage>
</organism>
<dbReference type="EMBL" id="CM004467">
    <property type="protein sequence ID" value="OCT96570.1"/>
    <property type="molecule type" value="Genomic_DNA"/>
</dbReference>
<evidence type="ECO:0000313" key="3">
    <source>
        <dbReference type="EMBL" id="OCT96570.1"/>
    </source>
</evidence>
<gene>
    <name evidence="3" type="ORF">XELAEV_18008776mg</name>
</gene>
<reference evidence="4" key="1">
    <citation type="journal article" date="2016" name="Nature">
        <title>Genome evolution in the allotetraploid frog Xenopus laevis.</title>
        <authorList>
            <person name="Session A.M."/>
            <person name="Uno Y."/>
            <person name="Kwon T."/>
            <person name="Chapman J.A."/>
            <person name="Toyoda A."/>
            <person name="Takahashi S."/>
            <person name="Fukui A."/>
            <person name="Hikosaka A."/>
            <person name="Suzuki A."/>
            <person name="Kondo M."/>
            <person name="van Heeringen S.J."/>
            <person name="Quigley I."/>
            <person name="Heinz S."/>
            <person name="Ogino H."/>
            <person name="Ochi H."/>
            <person name="Hellsten U."/>
            <person name="Lyons J.B."/>
            <person name="Simakov O."/>
            <person name="Putnam N."/>
            <person name="Stites J."/>
            <person name="Kuroki Y."/>
            <person name="Tanaka T."/>
            <person name="Michiue T."/>
            <person name="Watanabe M."/>
            <person name="Bogdanovic O."/>
            <person name="Lister R."/>
            <person name="Georgiou G."/>
            <person name="Paranjpe S.S."/>
            <person name="van Kruijsbergen I."/>
            <person name="Shu S."/>
            <person name="Carlson J."/>
            <person name="Kinoshita T."/>
            <person name="Ohta Y."/>
            <person name="Mawaribuchi S."/>
            <person name="Jenkins J."/>
            <person name="Grimwood J."/>
            <person name="Schmutz J."/>
            <person name="Mitros T."/>
            <person name="Mozaffari S.V."/>
            <person name="Suzuki Y."/>
            <person name="Haramoto Y."/>
            <person name="Yamamoto T.S."/>
            <person name="Takagi C."/>
            <person name="Heald R."/>
            <person name="Miller K."/>
            <person name="Haudenschild C."/>
            <person name="Kitzman J."/>
            <person name="Nakayama T."/>
            <person name="Izutsu Y."/>
            <person name="Robert J."/>
            <person name="Fortriede J."/>
            <person name="Burns K."/>
            <person name="Lotay V."/>
            <person name="Karimi K."/>
            <person name="Yasuoka Y."/>
            <person name="Dichmann D.S."/>
            <person name="Flajnik M.F."/>
            <person name="Houston D.W."/>
            <person name="Shendure J."/>
            <person name="DuPasquier L."/>
            <person name="Vize P.D."/>
            <person name="Zorn A.M."/>
            <person name="Ito M."/>
            <person name="Marcotte E.M."/>
            <person name="Wallingford J.B."/>
            <person name="Ito Y."/>
            <person name="Asashima M."/>
            <person name="Ueno N."/>
            <person name="Matsuda Y."/>
            <person name="Veenstra G.J."/>
            <person name="Fujiyama A."/>
            <person name="Harland R.M."/>
            <person name="Taira M."/>
            <person name="Rokhsar D.S."/>
        </authorList>
    </citation>
    <scope>NUCLEOTIDE SEQUENCE [LARGE SCALE GENOMIC DNA]</scope>
    <source>
        <strain evidence="4">J</strain>
    </source>
</reference>
<proteinExistence type="predicted"/>